<evidence type="ECO:0000256" key="1">
    <source>
        <dbReference type="SAM" id="MobiDB-lite"/>
    </source>
</evidence>
<dbReference type="Pfam" id="PF13472">
    <property type="entry name" value="Lipase_GDSL_2"/>
    <property type="match status" value="1"/>
</dbReference>
<dbReference type="KEGG" id="acru:HHL28_17670"/>
<dbReference type="InterPro" id="IPR013830">
    <property type="entry name" value="SGNH_hydro"/>
</dbReference>
<proteinExistence type="predicted"/>
<protein>
    <submittedName>
        <fullName evidence="3">SGNH/GDSL hydrolase family protein</fullName>
    </submittedName>
</protein>
<dbReference type="SUPFAM" id="SSF52266">
    <property type="entry name" value="SGNH hydrolase"/>
    <property type="match status" value="1"/>
</dbReference>
<reference evidence="3" key="1">
    <citation type="submission" date="2020-04" db="EMBL/GenBank/DDBJ databases">
        <title>A desert anoxygenic phototrophic bacterium fixes CO2 using RubisCO under aerobic conditions.</title>
        <authorList>
            <person name="Tang K."/>
        </authorList>
    </citation>
    <scope>NUCLEOTIDE SEQUENCE [LARGE SCALE GENOMIC DNA]</scope>
    <source>
        <strain evidence="3">MIMtkB3</strain>
    </source>
</reference>
<accession>A0A858RCK0</accession>
<dbReference type="AlphaFoldDB" id="A0A858RCK0"/>
<dbReference type="Proteomes" id="UP000501891">
    <property type="component" value="Chromosome"/>
</dbReference>
<dbReference type="Gene3D" id="3.40.50.1110">
    <property type="entry name" value="SGNH hydrolase"/>
    <property type="match status" value="1"/>
</dbReference>
<sequence>MGHVVLLGDSIFDNGAYVAGGPDVGRQLGACLPAGWRATLAAVDGAVAAGVAAQLPRIPADATHLAVSAGGNDALRQASILEQPARSVAEAVLALADARDRFAADYHAMLDAVLARRLPTALCTIYDARFPDPVQHRLVGAGLALFNDVITRAAFTRGLALVDLRLLCGDDADYANPIEPSTTGGAKIAAALAHWATGPYGSPDTLRPQDQPHPSPVFAHGKGGIPSDAGHQKP</sequence>
<keyword evidence="4" id="KW-1185">Reference proteome</keyword>
<feature type="domain" description="SGNH hydrolase-type esterase" evidence="2">
    <location>
        <begin position="6"/>
        <end position="173"/>
    </location>
</feature>
<evidence type="ECO:0000259" key="2">
    <source>
        <dbReference type="Pfam" id="PF13472"/>
    </source>
</evidence>
<keyword evidence="3" id="KW-0378">Hydrolase</keyword>
<dbReference type="EMBL" id="CP051775">
    <property type="protein sequence ID" value="QJE74646.1"/>
    <property type="molecule type" value="Genomic_DNA"/>
</dbReference>
<gene>
    <name evidence="3" type="ORF">HHL28_17670</name>
</gene>
<name>A0A858RCK0_9PROT</name>
<dbReference type="InterPro" id="IPR036514">
    <property type="entry name" value="SGNH_hydro_sf"/>
</dbReference>
<evidence type="ECO:0000313" key="4">
    <source>
        <dbReference type="Proteomes" id="UP000501891"/>
    </source>
</evidence>
<evidence type="ECO:0000313" key="3">
    <source>
        <dbReference type="EMBL" id="QJE74646.1"/>
    </source>
</evidence>
<feature type="region of interest" description="Disordered" evidence="1">
    <location>
        <begin position="200"/>
        <end position="234"/>
    </location>
</feature>
<organism evidence="3 4">
    <name type="scientific">Aerophototrophica crusticola</name>
    <dbReference type="NCBI Taxonomy" id="1709002"/>
    <lineage>
        <taxon>Bacteria</taxon>
        <taxon>Pseudomonadati</taxon>
        <taxon>Pseudomonadota</taxon>
        <taxon>Alphaproteobacteria</taxon>
        <taxon>Rhodospirillales</taxon>
        <taxon>Rhodospirillaceae</taxon>
        <taxon>Aerophototrophica</taxon>
    </lineage>
</organism>
<dbReference type="GO" id="GO:0016788">
    <property type="term" value="F:hydrolase activity, acting on ester bonds"/>
    <property type="evidence" value="ECO:0007669"/>
    <property type="project" value="UniProtKB-ARBA"/>
</dbReference>